<dbReference type="PANTHER" id="PTHR11562">
    <property type="entry name" value="CATION EFFLUX PROTEIN/ ZINC TRANSPORTER"/>
    <property type="match status" value="1"/>
</dbReference>
<dbReference type="eggNOG" id="COG1230">
    <property type="taxonomic scope" value="Bacteria"/>
</dbReference>
<feature type="transmembrane region" description="Helical" evidence="8">
    <location>
        <begin position="78"/>
        <end position="105"/>
    </location>
</feature>
<evidence type="ECO:0000256" key="3">
    <source>
        <dbReference type="ARBA" id="ARBA00022448"/>
    </source>
</evidence>
<evidence type="ECO:0000256" key="2">
    <source>
        <dbReference type="ARBA" id="ARBA00008873"/>
    </source>
</evidence>
<name>G9WJ87_9LACO</name>
<keyword evidence="5 8" id="KW-1133">Transmembrane helix</keyword>
<dbReference type="InterPro" id="IPR002524">
    <property type="entry name" value="Cation_efflux"/>
</dbReference>
<dbReference type="InterPro" id="IPR027470">
    <property type="entry name" value="Cation_efflux_CTD"/>
</dbReference>
<evidence type="ECO:0000259" key="10">
    <source>
        <dbReference type="Pfam" id="PF16916"/>
    </source>
</evidence>
<evidence type="ECO:0000256" key="4">
    <source>
        <dbReference type="ARBA" id="ARBA00022692"/>
    </source>
</evidence>
<reference evidence="11 12" key="1">
    <citation type="journal article" date="2012" name="PLoS ONE">
        <title>Functional divergence in the genus oenococcus as predicted by genome sequencing of the newly-described species, Oenococcus kitaharae.</title>
        <authorList>
            <person name="Borneman A.R."/>
            <person name="McCarthy J.M."/>
            <person name="Chambers P.J."/>
            <person name="Bartowsky E.J."/>
        </authorList>
    </citation>
    <scope>NUCLEOTIDE SEQUENCE [LARGE SCALE GENOMIC DNA]</scope>
    <source>
        <strain evidence="12">DSM17330</strain>
    </source>
</reference>
<keyword evidence="3" id="KW-0813">Transport</keyword>
<dbReference type="AlphaFoldDB" id="G9WJ87"/>
<dbReference type="InterPro" id="IPR036837">
    <property type="entry name" value="Cation_efflux_CTD_sf"/>
</dbReference>
<dbReference type="PATRIC" id="fig|1045004.4.peg.580"/>
<sequence>MNNHQTFNYSSSDHKYWLGISINLIFIIFEILCGAFANSLALVTDAIHNLGDVLGLVIALVAVVLLKRKPTKRHTYGFYNTTILAAFINSLILVASLSIVIWEALLRFIHPENHIDGMLVAIVALIGVFVNGFTAYIFEAGASKDLNEKANYWHFLADALISLCVVVSGLLIVWTGWRVIDPIVSIVAAIFVLRESWRIFHDSFDLITNGVPEGIEEEEVEKYLLSFPNIEKINDMHIWALSTTEIALSAHLQCEDPQQYVEILDAATDGLRKKFAIDHVTLQLETKQKTHIESDI</sequence>
<comment type="subcellular location">
    <subcellularLocation>
        <location evidence="1">Membrane</location>
        <topology evidence="1">Multi-pass membrane protein</topology>
    </subcellularLocation>
</comment>
<accession>G9WJ87</accession>
<keyword evidence="6" id="KW-0406">Ion transport</keyword>
<feature type="transmembrane region" description="Helical" evidence="8">
    <location>
        <begin position="46"/>
        <end position="66"/>
    </location>
</feature>
<keyword evidence="4 8" id="KW-0812">Transmembrane</keyword>
<evidence type="ECO:0000256" key="5">
    <source>
        <dbReference type="ARBA" id="ARBA00022989"/>
    </source>
</evidence>
<gene>
    <name evidence="11" type="ORF">OKIT_0580</name>
</gene>
<comment type="caution">
    <text evidence="11">The sequence shown here is derived from an EMBL/GenBank/DDBJ whole genome shotgun (WGS) entry which is preliminary data.</text>
</comment>
<dbReference type="Proteomes" id="UP000004959">
    <property type="component" value="Chromosome"/>
</dbReference>
<dbReference type="InterPro" id="IPR027469">
    <property type="entry name" value="Cation_efflux_TMD_sf"/>
</dbReference>
<feature type="domain" description="Cation efflux protein cytoplasmic" evidence="10">
    <location>
        <begin position="212"/>
        <end position="286"/>
    </location>
</feature>
<dbReference type="InterPro" id="IPR050681">
    <property type="entry name" value="CDF/SLC30A"/>
</dbReference>
<dbReference type="STRING" id="336988.NT96_05815"/>
<feature type="domain" description="Cation efflux protein transmembrane" evidence="9">
    <location>
        <begin position="17"/>
        <end position="206"/>
    </location>
</feature>
<keyword evidence="7 8" id="KW-0472">Membrane</keyword>
<comment type="similarity">
    <text evidence="2">Belongs to the cation diffusion facilitator (CDF) transporter (TC 2.A.4) family. SLC30A subfamily.</text>
</comment>
<dbReference type="Gene3D" id="1.20.1510.10">
    <property type="entry name" value="Cation efflux protein transmembrane domain"/>
    <property type="match status" value="1"/>
</dbReference>
<evidence type="ECO:0000256" key="7">
    <source>
        <dbReference type="ARBA" id="ARBA00023136"/>
    </source>
</evidence>
<dbReference type="GO" id="GO:0005886">
    <property type="term" value="C:plasma membrane"/>
    <property type="evidence" value="ECO:0007669"/>
    <property type="project" value="TreeGrafter"/>
</dbReference>
<protein>
    <submittedName>
        <fullName evidence="11">Cobalt-zinc-cadmium resistance protein</fullName>
    </submittedName>
</protein>
<dbReference type="Pfam" id="PF01545">
    <property type="entry name" value="Cation_efflux"/>
    <property type="match status" value="1"/>
</dbReference>
<dbReference type="SUPFAM" id="SSF160240">
    <property type="entry name" value="Cation efflux protein cytoplasmic domain-like"/>
    <property type="match status" value="1"/>
</dbReference>
<evidence type="ECO:0000256" key="8">
    <source>
        <dbReference type="SAM" id="Phobius"/>
    </source>
</evidence>
<evidence type="ECO:0000256" key="6">
    <source>
        <dbReference type="ARBA" id="ARBA00023065"/>
    </source>
</evidence>
<feature type="transmembrane region" description="Helical" evidence="8">
    <location>
        <begin position="16"/>
        <end position="40"/>
    </location>
</feature>
<evidence type="ECO:0000256" key="1">
    <source>
        <dbReference type="ARBA" id="ARBA00004141"/>
    </source>
</evidence>
<dbReference type="InterPro" id="IPR058533">
    <property type="entry name" value="Cation_efflux_TM"/>
</dbReference>
<keyword evidence="12" id="KW-1185">Reference proteome</keyword>
<dbReference type="SUPFAM" id="SSF161111">
    <property type="entry name" value="Cation efflux protein transmembrane domain-like"/>
    <property type="match status" value="1"/>
</dbReference>
<dbReference type="Pfam" id="PF16916">
    <property type="entry name" value="ZT_dimer"/>
    <property type="match status" value="1"/>
</dbReference>
<dbReference type="NCBIfam" id="TIGR01297">
    <property type="entry name" value="CDF"/>
    <property type="match status" value="1"/>
</dbReference>
<evidence type="ECO:0000259" key="9">
    <source>
        <dbReference type="Pfam" id="PF01545"/>
    </source>
</evidence>
<organism evidence="11 12">
    <name type="scientific">Oenococcus kitaharae DSM 17330</name>
    <dbReference type="NCBI Taxonomy" id="1045004"/>
    <lineage>
        <taxon>Bacteria</taxon>
        <taxon>Bacillati</taxon>
        <taxon>Bacillota</taxon>
        <taxon>Bacilli</taxon>
        <taxon>Lactobacillales</taxon>
        <taxon>Lactobacillaceae</taxon>
        <taxon>Oenococcus</taxon>
    </lineage>
</organism>
<dbReference type="HOGENOM" id="CLU_013430_0_0_9"/>
<dbReference type="EMBL" id="AFVZ01000001">
    <property type="protein sequence ID" value="EHN58693.1"/>
    <property type="molecule type" value="Genomic_DNA"/>
</dbReference>
<dbReference type="GO" id="GO:0005385">
    <property type="term" value="F:zinc ion transmembrane transporter activity"/>
    <property type="evidence" value="ECO:0007669"/>
    <property type="project" value="TreeGrafter"/>
</dbReference>
<evidence type="ECO:0000313" key="11">
    <source>
        <dbReference type="EMBL" id="EHN58693.1"/>
    </source>
</evidence>
<proteinExistence type="inferred from homology"/>
<dbReference type="PANTHER" id="PTHR11562:SF17">
    <property type="entry name" value="RE54080P-RELATED"/>
    <property type="match status" value="1"/>
</dbReference>
<feature type="transmembrane region" description="Helical" evidence="8">
    <location>
        <begin position="117"/>
        <end position="138"/>
    </location>
</feature>
<dbReference type="OrthoDB" id="9809646at2"/>
<dbReference type="RefSeq" id="WP_007745147.1">
    <property type="nucleotide sequence ID" value="NZ_CM001398.1"/>
</dbReference>
<feature type="transmembrane region" description="Helical" evidence="8">
    <location>
        <begin position="150"/>
        <end position="173"/>
    </location>
</feature>
<evidence type="ECO:0000313" key="12">
    <source>
        <dbReference type="Proteomes" id="UP000004959"/>
    </source>
</evidence>